<keyword evidence="4" id="KW-0804">Transcription</keyword>
<dbReference type="EMBL" id="CP001791">
    <property type="protein sequence ID" value="ADI00200.1"/>
    <property type="molecule type" value="Genomic_DNA"/>
</dbReference>
<dbReference type="SUPFAM" id="SSF46955">
    <property type="entry name" value="Putative DNA-binding domain"/>
    <property type="match status" value="1"/>
</dbReference>
<dbReference type="RefSeq" id="WP_013173616.1">
    <property type="nucleotide sequence ID" value="NC_014219.1"/>
</dbReference>
<organism evidence="6 7">
    <name type="scientific">Bacillus selenitireducens (strain ATCC 700615 / DSM 15326 / MLS10)</name>
    <dbReference type="NCBI Taxonomy" id="439292"/>
    <lineage>
        <taxon>Bacteria</taxon>
        <taxon>Bacillati</taxon>
        <taxon>Bacillota</taxon>
        <taxon>Bacilli</taxon>
        <taxon>Bacillales</taxon>
        <taxon>Bacillaceae</taxon>
        <taxon>Salisediminibacterium</taxon>
    </lineage>
</organism>
<dbReference type="OrthoDB" id="9814833at2"/>
<dbReference type="GO" id="GO:0003677">
    <property type="term" value="F:DNA binding"/>
    <property type="evidence" value="ECO:0007669"/>
    <property type="project" value="UniProtKB-KW"/>
</dbReference>
<dbReference type="SMART" id="SM00422">
    <property type="entry name" value="HTH_MERR"/>
    <property type="match status" value="1"/>
</dbReference>
<dbReference type="CDD" id="cd01106">
    <property type="entry name" value="HTH_TipAL-Mta"/>
    <property type="match status" value="1"/>
</dbReference>
<evidence type="ECO:0000313" key="7">
    <source>
        <dbReference type="Proteomes" id="UP000000271"/>
    </source>
</evidence>
<dbReference type="InterPro" id="IPR047057">
    <property type="entry name" value="MerR_fam"/>
</dbReference>
<dbReference type="KEGG" id="bse:Bsel_2702"/>
<dbReference type="eggNOG" id="COG0789">
    <property type="taxonomic scope" value="Bacteria"/>
</dbReference>
<dbReference type="AlphaFoldDB" id="D6XYD1"/>
<reference evidence="6" key="1">
    <citation type="submission" date="2009-10" db="EMBL/GenBank/DDBJ databases">
        <title>Complete sequence of Bacillus selenitireducens MLS10.</title>
        <authorList>
            <consortium name="US DOE Joint Genome Institute"/>
            <person name="Lucas S."/>
            <person name="Copeland A."/>
            <person name="Lapidus A."/>
            <person name="Glavina del Rio T."/>
            <person name="Dalin E."/>
            <person name="Tice H."/>
            <person name="Bruce D."/>
            <person name="Goodwin L."/>
            <person name="Pitluck S."/>
            <person name="Sims D."/>
            <person name="Brettin T."/>
            <person name="Detter J.C."/>
            <person name="Han C."/>
            <person name="Larimer F."/>
            <person name="Land M."/>
            <person name="Hauser L."/>
            <person name="Kyrpides N."/>
            <person name="Ovchinnikova G."/>
            <person name="Stolz J."/>
        </authorList>
    </citation>
    <scope>NUCLEOTIDE SEQUENCE [LARGE SCALE GENOMIC DNA]</scope>
    <source>
        <strain evidence="6">MLS10</strain>
    </source>
</reference>
<dbReference type="PROSITE" id="PS50937">
    <property type="entry name" value="HTH_MERR_2"/>
    <property type="match status" value="1"/>
</dbReference>
<dbReference type="InterPro" id="IPR036244">
    <property type="entry name" value="TipA-like_antibiotic-bd"/>
</dbReference>
<feature type="domain" description="HTH merR-type" evidence="5">
    <location>
        <begin position="2"/>
        <end position="71"/>
    </location>
</feature>
<dbReference type="InterPro" id="IPR012925">
    <property type="entry name" value="TipAS_dom"/>
</dbReference>
<evidence type="ECO:0000259" key="5">
    <source>
        <dbReference type="PROSITE" id="PS50937"/>
    </source>
</evidence>
<dbReference type="PANTHER" id="PTHR30204:SF90">
    <property type="entry name" value="HTH-TYPE TRANSCRIPTIONAL ACTIVATOR MTA"/>
    <property type="match status" value="1"/>
</dbReference>
<proteinExistence type="predicted"/>
<dbReference type="InterPro" id="IPR000551">
    <property type="entry name" value="MerR-type_HTH_dom"/>
</dbReference>
<dbReference type="Proteomes" id="UP000000271">
    <property type="component" value="Chromosome"/>
</dbReference>
<keyword evidence="7" id="KW-1185">Reference proteome</keyword>
<dbReference type="InterPro" id="IPR009061">
    <property type="entry name" value="DNA-bd_dom_put_sf"/>
</dbReference>
<accession>D6XYD1</accession>
<keyword evidence="2" id="KW-0238">DNA-binding</keyword>
<sequence>MTYTVKALAELAGVSTRTLRYYDQIGLLKPALRNPSGYRIYRDTEVDRLQDILFLKALDVGLDEIQVLLSAPDDDRRKRLEQHREALVKQRSDLDRLIANVDQTIDTMKGMRTMTNEEKFEGLKTNMIRRNEETYGKEIREKYGDQTVDDANETFQGLSKDAYEEAQALSEEILRQLEAAFLTGGPAGKEAMELAAMHKRWLMHYWTSYDPNAHAGLAQMYTADERFTAYYEKKEGMTAFLRDAIVHYTDQGYV</sequence>
<gene>
    <name evidence="6" type="ordered locus">Bsel_2702</name>
</gene>
<evidence type="ECO:0000313" key="6">
    <source>
        <dbReference type="EMBL" id="ADI00200.1"/>
    </source>
</evidence>
<dbReference type="PRINTS" id="PR00040">
    <property type="entry name" value="HTHMERR"/>
</dbReference>
<dbReference type="Pfam" id="PF13411">
    <property type="entry name" value="MerR_1"/>
    <property type="match status" value="1"/>
</dbReference>
<dbReference type="Gene3D" id="1.10.490.50">
    <property type="entry name" value="Antibiotic binding domain of TipA-like multidrug resistance regulators"/>
    <property type="match status" value="1"/>
</dbReference>
<dbReference type="Gene3D" id="1.10.1660.10">
    <property type="match status" value="1"/>
</dbReference>
<dbReference type="SUPFAM" id="SSF89082">
    <property type="entry name" value="Antibiotic binding domain of TipA-like multidrug resistance regulators"/>
    <property type="match status" value="1"/>
</dbReference>
<evidence type="ECO:0000256" key="1">
    <source>
        <dbReference type="ARBA" id="ARBA00023015"/>
    </source>
</evidence>
<evidence type="ECO:0000256" key="2">
    <source>
        <dbReference type="ARBA" id="ARBA00023125"/>
    </source>
</evidence>
<evidence type="ECO:0000256" key="4">
    <source>
        <dbReference type="ARBA" id="ARBA00023163"/>
    </source>
</evidence>
<dbReference type="PANTHER" id="PTHR30204">
    <property type="entry name" value="REDOX-CYCLING DRUG-SENSING TRANSCRIPTIONAL ACTIVATOR SOXR"/>
    <property type="match status" value="1"/>
</dbReference>
<dbReference type="GO" id="GO:0003700">
    <property type="term" value="F:DNA-binding transcription factor activity"/>
    <property type="evidence" value="ECO:0007669"/>
    <property type="project" value="InterPro"/>
</dbReference>
<dbReference type="HOGENOM" id="CLU_060077_0_3_9"/>
<name>D6XYD1_BACIE</name>
<dbReference type="Pfam" id="PF07739">
    <property type="entry name" value="TipAS"/>
    <property type="match status" value="1"/>
</dbReference>
<keyword evidence="3" id="KW-0010">Activator</keyword>
<protein>
    <submittedName>
        <fullName evidence="6">Transcriptional regulator, MerR family</fullName>
    </submittedName>
</protein>
<dbReference type="STRING" id="439292.Bsel_2702"/>
<evidence type="ECO:0000256" key="3">
    <source>
        <dbReference type="ARBA" id="ARBA00023159"/>
    </source>
</evidence>
<keyword evidence="1" id="KW-0805">Transcription regulation</keyword>